<evidence type="ECO:0000313" key="9">
    <source>
        <dbReference type="Proteomes" id="UP000626982"/>
    </source>
</evidence>
<feature type="domain" description="Cation efflux protein transmembrane" evidence="7">
    <location>
        <begin position="31"/>
        <end position="227"/>
    </location>
</feature>
<keyword evidence="5 6" id="KW-0472">Membrane</keyword>
<gene>
    <name evidence="8" type="ORF">GCM10010968_06030</name>
</gene>
<sequence>MRRIGRTDLPRAQREALRRATVVEWISLGYIAIAITLVGTVMGGSQAMRTAWIEDMLSTVPQIAFLVALLVIRRAPTRKHPYGYHRAMGVGHLVAGVALLAVGALLAFEAVSGLLRQEHPSIGTVELFGQTVWLGWLMVGTMLLILVPPIVLGRIKQRLARQLHSKLLLADADMSRADWTTHVGSIVGVLGVGMGIWWLDGAAAAFISAGILRDGARNTRAAILDLMDMRATTVDQSEPEPLIERIDATLRRKPWVRRAASRVRDEGHVFHVQAFVVPRRSKVRVEDVDRAVQSVVDLDWRVQDVAIAIVSELPSPESDGGRSLRGGGERASG</sequence>
<dbReference type="PANTHER" id="PTHR43840">
    <property type="entry name" value="MITOCHONDRIAL METAL TRANSPORTER 1-RELATED"/>
    <property type="match status" value="1"/>
</dbReference>
<dbReference type="EMBL" id="BMLM01000001">
    <property type="protein sequence ID" value="GGN79257.1"/>
    <property type="molecule type" value="Genomic_DNA"/>
</dbReference>
<evidence type="ECO:0000256" key="5">
    <source>
        <dbReference type="ARBA" id="ARBA00023136"/>
    </source>
</evidence>
<accession>A0ABQ2KFB3</accession>
<dbReference type="InterPro" id="IPR058533">
    <property type="entry name" value="Cation_efflux_TM"/>
</dbReference>
<comment type="subcellular location">
    <subcellularLocation>
        <location evidence="1">Membrane</location>
        <topology evidence="1">Multi-pass membrane protein</topology>
    </subcellularLocation>
</comment>
<evidence type="ECO:0000256" key="3">
    <source>
        <dbReference type="ARBA" id="ARBA00022692"/>
    </source>
</evidence>
<keyword evidence="3 6" id="KW-0812">Transmembrane</keyword>
<reference evidence="9" key="1">
    <citation type="journal article" date="2019" name="Int. J. Syst. Evol. Microbiol.">
        <title>The Global Catalogue of Microorganisms (GCM) 10K type strain sequencing project: providing services to taxonomists for standard genome sequencing and annotation.</title>
        <authorList>
            <consortium name="The Broad Institute Genomics Platform"/>
            <consortium name="The Broad Institute Genome Sequencing Center for Infectious Disease"/>
            <person name="Wu L."/>
            <person name="Ma J."/>
        </authorList>
    </citation>
    <scope>NUCLEOTIDE SEQUENCE [LARGE SCALE GENOMIC DNA]</scope>
    <source>
        <strain evidence="9">CGMCC 1.6960</strain>
    </source>
</reference>
<keyword evidence="4 6" id="KW-1133">Transmembrane helix</keyword>
<dbReference type="Pfam" id="PF01545">
    <property type="entry name" value="Cation_efflux"/>
    <property type="match status" value="1"/>
</dbReference>
<dbReference type="Proteomes" id="UP000626982">
    <property type="component" value="Unassembled WGS sequence"/>
</dbReference>
<feature type="transmembrane region" description="Helical" evidence="6">
    <location>
        <begin position="56"/>
        <end position="72"/>
    </location>
</feature>
<evidence type="ECO:0000256" key="6">
    <source>
        <dbReference type="SAM" id="Phobius"/>
    </source>
</evidence>
<keyword evidence="2" id="KW-0813">Transport</keyword>
<feature type="transmembrane region" description="Helical" evidence="6">
    <location>
        <begin position="93"/>
        <end position="113"/>
    </location>
</feature>
<evidence type="ECO:0000256" key="1">
    <source>
        <dbReference type="ARBA" id="ARBA00004141"/>
    </source>
</evidence>
<dbReference type="Gene3D" id="1.20.1510.10">
    <property type="entry name" value="Cation efflux protein transmembrane domain"/>
    <property type="match status" value="1"/>
</dbReference>
<protein>
    <submittedName>
        <fullName evidence="8">Co/Zn/Cd cation transporter</fullName>
    </submittedName>
</protein>
<dbReference type="InterPro" id="IPR050291">
    <property type="entry name" value="CDF_Transporter"/>
</dbReference>
<feature type="transmembrane region" description="Helical" evidence="6">
    <location>
        <begin position="21"/>
        <end position="44"/>
    </location>
</feature>
<evidence type="ECO:0000256" key="2">
    <source>
        <dbReference type="ARBA" id="ARBA00022448"/>
    </source>
</evidence>
<evidence type="ECO:0000313" key="8">
    <source>
        <dbReference type="EMBL" id="GGN79257.1"/>
    </source>
</evidence>
<proteinExistence type="predicted"/>
<dbReference type="InterPro" id="IPR027469">
    <property type="entry name" value="Cation_efflux_TMD_sf"/>
</dbReference>
<dbReference type="SUPFAM" id="SSF161111">
    <property type="entry name" value="Cation efflux protein transmembrane domain-like"/>
    <property type="match status" value="1"/>
</dbReference>
<comment type="caution">
    <text evidence="8">The sequence shown here is derived from an EMBL/GenBank/DDBJ whole genome shotgun (WGS) entry which is preliminary data.</text>
</comment>
<keyword evidence="9" id="KW-1185">Reference proteome</keyword>
<feature type="transmembrane region" description="Helical" evidence="6">
    <location>
        <begin position="133"/>
        <end position="152"/>
    </location>
</feature>
<name>A0ABQ2KFB3_9MICO</name>
<evidence type="ECO:0000256" key="4">
    <source>
        <dbReference type="ARBA" id="ARBA00022989"/>
    </source>
</evidence>
<dbReference type="RefSeq" id="WP_188715908.1">
    <property type="nucleotide sequence ID" value="NZ_BAABBD010000001.1"/>
</dbReference>
<dbReference type="PANTHER" id="PTHR43840:SF15">
    <property type="entry name" value="MITOCHONDRIAL METAL TRANSPORTER 1-RELATED"/>
    <property type="match status" value="1"/>
</dbReference>
<organism evidence="8 9">
    <name type="scientific">Agrococcus terreus</name>
    <dbReference type="NCBI Taxonomy" id="574649"/>
    <lineage>
        <taxon>Bacteria</taxon>
        <taxon>Bacillati</taxon>
        <taxon>Actinomycetota</taxon>
        <taxon>Actinomycetes</taxon>
        <taxon>Micrococcales</taxon>
        <taxon>Microbacteriaceae</taxon>
        <taxon>Agrococcus</taxon>
    </lineage>
</organism>
<evidence type="ECO:0000259" key="7">
    <source>
        <dbReference type="Pfam" id="PF01545"/>
    </source>
</evidence>